<dbReference type="Gene3D" id="3.90.45.10">
    <property type="entry name" value="Peptide deformylase"/>
    <property type="match status" value="1"/>
</dbReference>
<dbReference type="HAMAP" id="MF_00163">
    <property type="entry name" value="Pep_deformylase"/>
    <property type="match status" value="1"/>
</dbReference>
<dbReference type="PANTHER" id="PTHR10458:SF22">
    <property type="entry name" value="PEPTIDE DEFORMYLASE"/>
    <property type="match status" value="1"/>
</dbReference>
<dbReference type="PRINTS" id="PR01576">
    <property type="entry name" value="PDEFORMYLASE"/>
</dbReference>
<protein>
    <recommendedName>
        <fullName evidence="2">Peptide deformylase-like</fullName>
    </recommendedName>
    <alternativeName>
        <fullName evidence="2">Polypeptide deformylase-like</fullName>
    </alternativeName>
</protein>
<dbReference type="PANTHER" id="PTHR10458">
    <property type="entry name" value="PEPTIDE DEFORMYLASE"/>
    <property type="match status" value="1"/>
</dbReference>
<name>A0ABU0VXH5_9RHOB</name>
<sequence>MTARTCLRWPQQILRQPAADVSEITDEIRAIWADMVDTMEAMPGYGLAAVQIGVPLRLAVVDCSEKRGQAVLMANPEVLHASVKLREHEEASPNLPGTSAVIARPRAVTVRFMNAEGAVEERDFVDLWATSVQHQIDHLAGKMYFDRLSRLKREMFLKRAKKEGLL</sequence>
<dbReference type="SUPFAM" id="SSF56420">
    <property type="entry name" value="Peptide deformylase"/>
    <property type="match status" value="1"/>
</dbReference>
<dbReference type="InterPro" id="IPR023635">
    <property type="entry name" value="Peptide_deformylase"/>
</dbReference>
<dbReference type="InterPro" id="IPR036821">
    <property type="entry name" value="Peptide_deformylase_sf"/>
</dbReference>
<gene>
    <name evidence="3" type="primary">def</name>
    <name evidence="3" type="ORF">Q9295_08640</name>
</gene>
<dbReference type="RefSeq" id="WP_306680137.1">
    <property type="nucleotide sequence ID" value="NZ_JAVDBT010000007.1"/>
</dbReference>
<keyword evidence="3" id="KW-0378">Hydrolase</keyword>
<keyword evidence="4" id="KW-1185">Reference proteome</keyword>
<dbReference type="Proteomes" id="UP001239680">
    <property type="component" value="Unassembled WGS sequence"/>
</dbReference>
<dbReference type="CDD" id="cd00487">
    <property type="entry name" value="Pep_deformylase"/>
    <property type="match status" value="1"/>
</dbReference>
<dbReference type="Pfam" id="PF01327">
    <property type="entry name" value="Pep_deformylase"/>
    <property type="match status" value="1"/>
</dbReference>
<proteinExistence type="inferred from homology"/>
<evidence type="ECO:0000256" key="2">
    <source>
        <dbReference type="HAMAP-Rule" id="MF_00163"/>
    </source>
</evidence>
<comment type="similarity">
    <text evidence="1 2">Belongs to the polypeptide deformylase family.</text>
</comment>
<evidence type="ECO:0000313" key="3">
    <source>
        <dbReference type="EMBL" id="MDQ2066438.1"/>
    </source>
</evidence>
<evidence type="ECO:0000256" key="1">
    <source>
        <dbReference type="ARBA" id="ARBA00010759"/>
    </source>
</evidence>
<comment type="caution">
    <text evidence="2">Lacks conserved residue(s) required for the propagation of feature annotation.</text>
</comment>
<organism evidence="3 4">
    <name type="scientific">Pseudogemmobacter lacusdianii</name>
    <dbReference type="NCBI Taxonomy" id="3069608"/>
    <lineage>
        <taxon>Bacteria</taxon>
        <taxon>Pseudomonadati</taxon>
        <taxon>Pseudomonadota</taxon>
        <taxon>Alphaproteobacteria</taxon>
        <taxon>Rhodobacterales</taxon>
        <taxon>Paracoccaceae</taxon>
        <taxon>Pseudogemmobacter</taxon>
    </lineage>
</organism>
<dbReference type="EMBL" id="JAVDBT010000007">
    <property type="protein sequence ID" value="MDQ2066438.1"/>
    <property type="molecule type" value="Genomic_DNA"/>
</dbReference>
<dbReference type="NCBIfam" id="TIGR00079">
    <property type="entry name" value="pept_deformyl"/>
    <property type="match status" value="1"/>
</dbReference>
<accession>A0ABU0VXH5</accession>
<reference evidence="3 4" key="1">
    <citation type="submission" date="2023-08" db="EMBL/GenBank/DDBJ databases">
        <title>Characterization of two Paracoccaceae strains isolated from Phycosphere and proposal of Xinfangfangia lacusdiani sp. nov.</title>
        <authorList>
            <person name="Deng Y."/>
            <person name="Zhang Y.Q."/>
        </authorList>
    </citation>
    <scope>NUCLEOTIDE SEQUENCE [LARGE SCALE GENOMIC DNA]</scope>
    <source>
        <strain evidence="3 4">CPCC 101601</strain>
    </source>
</reference>
<dbReference type="GO" id="GO:0042586">
    <property type="term" value="F:peptide deformylase activity"/>
    <property type="evidence" value="ECO:0007669"/>
    <property type="project" value="UniProtKB-EC"/>
</dbReference>
<dbReference type="PIRSF" id="PIRSF004749">
    <property type="entry name" value="Pep_def"/>
    <property type="match status" value="1"/>
</dbReference>
<comment type="caution">
    <text evidence="3">The sequence shown here is derived from an EMBL/GenBank/DDBJ whole genome shotgun (WGS) entry which is preliminary data.</text>
</comment>
<evidence type="ECO:0000313" key="4">
    <source>
        <dbReference type="Proteomes" id="UP001239680"/>
    </source>
</evidence>